<reference evidence="2" key="1">
    <citation type="submission" date="2022-03" db="EMBL/GenBank/DDBJ databases">
        <authorList>
            <person name="Martin C."/>
        </authorList>
    </citation>
    <scope>NUCLEOTIDE SEQUENCE</scope>
</reference>
<sequence length="590" mass="65750">MDIKVTNLEHGDVLTYSLALIKGDVKQPCRAAVVCVYTVENKRKITWPIVEGLFKAFVELRPGLNHVLLEYADSTLTLDLTYKQIKFNKFVLPIYIICSDDEGHFQADEDQPNDISIAKRKIILNAKLLQTFTAEKLKEQGFGRKTFQLVTDSTGKVACHTFTTKLKLAEVHSMTAYDLWVYFAKEIICSGFPNKENYKWFAFMSFTRYTPPSSGIIPTSHSEIIKCTKAYAALGGGGLALFGTATMHTWAHKLEHLTKCFTNNKKIDKTKLMDDSAYRGYYWANYSTGLGSSLHELGHTFDLAHNPSGIMARGFDDLYRVFIVPTSTPHLTPCSSPRRITPCSSPVRQRLEVKLTTKPPPLIVQVQTGFLRLSTEQRETMTIREYDGSEVRKTVSKELSGGEMVTETKVFPCGHVSTSQIRRTSIGQSKSVSSSPSSSRASSPSPRPAMLPKTPPEGTVCMTSKIDPSHEDGGAHWYRSSAVVLAYHKWLNPPHPDDPDKVPTFQGDMLHSSSGLRVIELRTVPDGMVFHHWEFLSGIPPITFKLKAVEIAGLSSQHSLKEFTVLAEDSFGNLLKKKVSLTEIANASFS</sequence>
<proteinExistence type="predicted"/>
<organism evidence="2 3">
    <name type="scientific">Owenia fusiformis</name>
    <name type="common">Polychaete worm</name>
    <dbReference type="NCBI Taxonomy" id="6347"/>
    <lineage>
        <taxon>Eukaryota</taxon>
        <taxon>Metazoa</taxon>
        <taxon>Spiralia</taxon>
        <taxon>Lophotrochozoa</taxon>
        <taxon>Annelida</taxon>
        <taxon>Polychaeta</taxon>
        <taxon>Sedentaria</taxon>
        <taxon>Canalipalpata</taxon>
        <taxon>Sabellida</taxon>
        <taxon>Oweniida</taxon>
        <taxon>Oweniidae</taxon>
        <taxon>Owenia</taxon>
    </lineage>
</organism>
<accession>A0A8S4Q6W0</accession>
<dbReference type="Proteomes" id="UP000749559">
    <property type="component" value="Unassembled WGS sequence"/>
</dbReference>
<dbReference type="InterPro" id="IPR053002">
    <property type="entry name" value="Metalloproteinase_M10B"/>
</dbReference>
<feature type="region of interest" description="Disordered" evidence="1">
    <location>
        <begin position="416"/>
        <end position="463"/>
    </location>
</feature>
<dbReference type="InterPro" id="IPR021917">
    <property type="entry name" value="Unchr_Zn-peptidase-like"/>
</dbReference>
<protein>
    <recommendedName>
        <fullName evidence="4">Zinc metalloproteinase</fullName>
    </recommendedName>
</protein>
<feature type="compositionally biased region" description="Low complexity" evidence="1">
    <location>
        <begin position="429"/>
        <end position="444"/>
    </location>
</feature>
<evidence type="ECO:0000313" key="3">
    <source>
        <dbReference type="Proteomes" id="UP000749559"/>
    </source>
</evidence>
<comment type="caution">
    <text evidence="2">The sequence shown here is derived from an EMBL/GenBank/DDBJ whole genome shotgun (WGS) entry which is preliminary data.</text>
</comment>
<evidence type="ECO:0000256" key="1">
    <source>
        <dbReference type="SAM" id="MobiDB-lite"/>
    </source>
</evidence>
<dbReference type="EMBL" id="CAIIXF020000012">
    <property type="protein sequence ID" value="CAH1801671.1"/>
    <property type="molecule type" value="Genomic_DNA"/>
</dbReference>
<dbReference type="PANTHER" id="PTHR21054">
    <property type="entry name" value="ZINC METALLOPROTEINASE-RELATED"/>
    <property type="match status" value="1"/>
</dbReference>
<dbReference type="OrthoDB" id="74460at2759"/>
<gene>
    <name evidence="2" type="ORF">OFUS_LOCUS25439</name>
</gene>
<dbReference type="Pfam" id="PF12044">
    <property type="entry name" value="Metallopep"/>
    <property type="match status" value="1"/>
</dbReference>
<keyword evidence="3" id="KW-1185">Reference proteome</keyword>
<evidence type="ECO:0008006" key="4">
    <source>
        <dbReference type="Google" id="ProtNLM"/>
    </source>
</evidence>
<dbReference type="PANTHER" id="PTHR21054:SF2">
    <property type="entry name" value="MIP04191P"/>
    <property type="match status" value="1"/>
</dbReference>
<feature type="compositionally biased region" description="Pro residues" evidence="1">
    <location>
        <begin position="445"/>
        <end position="455"/>
    </location>
</feature>
<feature type="compositionally biased region" description="Polar residues" evidence="1">
    <location>
        <begin position="416"/>
        <end position="428"/>
    </location>
</feature>
<evidence type="ECO:0000313" key="2">
    <source>
        <dbReference type="EMBL" id="CAH1801671.1"/>
    </source>
</evidence>
<dbReference type="AlphaFoldDB" id="A0A8S4Q6W0"/>
<name>A0A8S4Q6W0_OWEFU</name>